<comment type="similarity">
    <text evidence="2 4">Belongs to the Nudix hydrolase family.</text>
</comment>
<evidence type="ECO:0000313" key="7">
    <source>
        <dbReference type="Proteomes" id="UP000027345"/>
    </source>
</evidence>
<dbReference type="PANTHER" id="PTHR43046:SF14">
    <property type="entry name" value="MUTT_NUDIX FAMILY PROTEIN"/>
    <property type="match status" value="1"/>
</dbReference>
<dbReference type="PROSITE" id="PS51462">
    <property type="entry name" value="NUDIX"/>
    <property type="match status" value="1"/>
</dbReference>
<feature type="domain" description="Nudix hydrolase" evidence="5">
    <location>
        <begin position="2"/>
        <end position="139"/>
    </location>
</feature>
<dbReference type="PANTHER" id="PTHR43046">
    <property type="entry name" value="GDP-MANNOSE MANNOSYL HYDROLASE"/>
    <property type="match status" value="1"/>
</dbReference>
<dbReference type="GO" id="GO:0016787">
    <property type="term" value="F:hydrolase activity"/>
    <property type="evidence" value="ECO:0007669"/>
    <property type="project" value="UniProtKB-KW"/>
</dbReference>
<dbReference type="Pfam" id="PF00293">
    <property type="entry name" value="NUDIX"/>
    <property type="match status" value="1"/>
</dbReference>
<comment type="caution">
    <text evidence="6">The sequence shown here is derived from an EMBL/GenBank/DDBJ whole genome shotgun (WGS) entry which is preliminary data.</text>
</comment>
<dbReference type="RefSeq" id="WP_084093588.1">
    <property type="nucleotide sequence ID" value="NZ_JMQI01000045.1"/>
</dbReference>
<protein>
    <recommendedName>
        <fullName evidence="5">Nudix hydrolase domain-containing protein</fullName>
    </recommendedName>
</protein>
<dbReference type="eggNOG" id="COG1051">
    <property type="taxonomic scope" value="Bacteria"/>
</dbReference>
<dbReference type="EMBL" id="JMQI01000045">
    <property type="protein sequence ID" value="KDN20197.1"/>
    <property type="molecule type" value="Genomic_DNA"/>
</dbReference>
<dbReference type="InterPro" id="IPR020084">
    <property type="entry name" value="NUDIX_hydrolase_CS"/>
</dbReference>
<dbReference type="Gene3D" id="3.90.79.10">
    <property type="entry name" value="Nucleoside Triphosphate Pyrophosphohydrolase"/>
    <property type="match status" value="1"/>
</dbReference>
<keyword evidence="7" id="KW-1185">Reference proteome</keyword>
<accession>A0A066U2Z1</accession>
<gene>
    <name evidence="6" type="ORF">DV20_21550</name>
</gene>
<evidence type="ECO:0000256" key="1">
    <source>
        <dbReference type="ARBA" id="ARBA00001946"/>
    </source>
</evidence>
<dbReference type="AlphaFoldDB" id="A0A066U2Z1"/>
<dbReference type="PROSITE" id="PS00893">
    <property type="entry name" value="NUDIX_BOX"/>
    <property type="match status" value="1"/>
</dbReference>
<proteinExistence type="inferred from homology"/>
<dbReference type="InterPro" id="IPR000086">
    <property type="entry name" value="NUDIX_hydrolase_dom"/>
</dbReference>
<dbReference type="OrthoDB" id="9814308at2"/>
<evidence type="ECO:0000259" key="5">
    <source>
        <dbReference type="PROSITE" id="PS51462"/>
    </source>
</evidence>
<dbReference type="STRING" id="287986.DV20_21550"/>
<evidence type="ECO:0000256" key="2">
    <source>
        <dbReference type="ARBA" id="ARBA00005582"/>
    </source>
</evidence>
<dbReference type="InterPro" id="IPR020476">
    <property type="entry name" value="Nudix_hydrolase"/>
</dbReference>
<evidence type="ECO:0000313" key="6">
    <source>
        <dbReference type="EMBL" id="KDN20197.1"/>
    </source>
</evidence>
<comment type="cofactor">
    <cofactor evidence="1">
        <name>Mg(2+)</name>
        <dbReference type="ChEBI" id="CHEBI:18420"/>
    </cofactor>
</comment>
<keyword evidence="3 4" id="KW-0378">Hydrolase</keyword>
<dbReference type="Proteomes" id="UP000027345">
    <property type="component" value="Unassembled WGS sequence"/>
</dbReference>
<reference evidence="6 7" key="1">
    <citation type="submission" date="2014-05" db="EMBL/GenBank/DDBJ databases">
        <title>Draft genome sequence of Amycolatopsis rifamycinica DSM 46095.</title>
        <authorList>
            <person name="Lal R."/>
            <person name="Saxena A."/>
            <person name="Kumari R."/>
            <person name="Mukherjee U."/>
            <person name="Singh P."/>
            <person name="Sangwan N."/>
            <person name="Mahato N.K."/>
        </authorList>
    </citation>
    <scope>NUCLEOTIDE SEQUENCE [LARGE SCALE GENOMIC DNA]</scope>
    <source>
        <strain evidence="6 7">DSM 46095</strain>
    </source>
</reference>
<organism evidence="6 7">
    <name type="scientific">Amycolatopsis rifamycinica</name>
    <dbReference type="NCBI Taxonomy" id="287986"/>
    <lineage>
        <taxon>Bacteria</taxon>
        <taxon>Bacillati</taxon>
        <taxon>Actinomycetota</taxon>
        <taxon>Actinomycetes</taxon>
        <taxon>Pseudonocardiales</taxon>
        <taxon>Pseudonocardiaceae</taxon>
        <taxon>Amycolatopsis</taxon>
    </lineage>
</organism>
<dbReference type="PRINTS" id="PR00502">
    <property type="entry name" value="NUDIXFAMILY"/>
</dbReference>
<evidence type="ECO:0000256" key="3">
    <source>
        <dbReference type="ARBA" id="ARBA00022801"/>
    </source>
</evidence>
<evidence type="ECO:0000256" key="4">
    <source>
        <dbReference type="RuleBase" id="RU003476"/>
    </source>
</evidence>
<dbReference type="SUPFAM" id="SSF55811">
    <property type="entry name" value="Nudix"/>
    <property type="match status" value="1"/>
</dbReference>
<sequence>MKLRFAQKAVILRQQELLLVRKSDLDPNNPNRWELPGGGLNGDESLDDALRREVWEEVGLKVTPGRLVHMWEWDMRTTGEPVKVVAVARFCEVESGTVSRENNDAEDFLSDVRWVPLSSALDLPLISDQEYVVKEVVNFRA</sequence>
<dbReference type="InterPro" id="IPR015797">
    <property type="entry name" value="NUDIX_hydrolase-like_dom_sf"/>
</dbReference>
<name>A0A066U2Z1_9PSEU</name>